<evidence type="ECO:0000256" key="1">
    <source>
        <dbReference type="SAM" id="Coils"/>
    </source>
</evidence>
<proteinExistence type="predicted"/>
<gene>
    <name evidence="3" type="ORF">QYE76_028372</name>
</gene>
<reference evidence="3" key="1">
    <citation type="submission" date="2023-07" db="EMBL/GenBank/DDBJ databases">
        <title>A chromosome-level genome assembly of Lolium multiflorum.</title>
        <authorList>
            <person name="Chen Y."/>
            <person name="Copetti D."/>
            <person name="Kolliker R."/>
            <person name="Studer B."/>
        </authorList>
    </citation>
    <scope>NUCLEOTIDE SEQUENCE</scope>
    <source>
        <strain evidence="3">02402/16</strain>
        <tissue evidence="3">Leaf</tissue>
    </source>
</reference>
<accession>A0AAD8VFQ9</accession>
<dbReference type="AlphaFoldDB" id="A0AAD8VFQ9"/>
<dbReference type="EMBL" id="JAUUTY010000007">
    <property type="protein sequence ID" value="KAK1604699.1"/>
    <property type="molecule type" value="Genomic_DNA"/>
</dbReference>
<feature type="coiled-coil region" evidence="1">
    <location>
        <begin position="272"/>
        <end position="357"/>
    </location>
</feature>
<comment type="caution">
    <text evidence="3">The sequence shown here is derived from an EMBL/GenBank/DDBJ whole genome shotgun (WGS) entry which is preliminary data.</text>
</comment>
<keyword evidence="1" id="KW-0175">Coiled coil</keyword>
<sequence>MAESSSANATVSGLKVILNRPKSPELIPIPHNLSFISSTDDFEIWWTMWKTHAFRRALGPLLKQLDAEADTSAEQQQDGPEPVNDDGSPFKFLPPAPVVLFCKNSPPFKKTDETSSGDVEEVLMPSTTLEVTTSKGDIDQVATLAKPQAETPQPIASSSAVPMVIGEGCDLSGLLSFDPESIEPAHSTARDEPSPSVIADQLQRLKALLSSPIETLVENSEEVKNILEEIQPHVPVTLQLKLWPVVTLSAFRSRVQLARQRIDLRHTQLPLKADIADKCQRLNEKKAALDAKTDTSVSTAELEILRKELKDLEEKVRVTKELICDKEASIARSQREAEGLKAELKTDLAEIRALNKQLVTGKDDDDKAEIAEVDHVRAGALRALETFLQ</sequence>
<feature type="region of interest" description="Disordered" evidence="2">
    <location>
        <begin position="67"/>
        <end position="89"/>
    </location>
</feature>
<evidence type="ECO:0000313" key="3">
    <source>
        <dbReference type="EMBL" id="KAK1604699.1"/>
    </source>
</evidence>
<keyword evidence="4" id="KW-1185">Reference proteome</keyword>
<protein>
    <submittedName>
        <fullName evidence="3">Uncharacterized protein</fullName>
    </submittedName>
</protein>
<name>A0AAD8VFQ9_LOLMU</name>
<evidence type="ECO:0000256" key="2">
    <source>
        <dbReference type="SAM" id="MobiDB-lite"/>
    </source>
</evidence>
<organism evidence="3 4">
    <name type="scientific">Lolium multiflorum</name>
    <name type="common">Italian ryegrass</name>
    <name type="synonym">Lolium perenne subsp. multiflorum</name>
    <dbReference type="NCBI Taxonomy" id="4521"/>
    <lineage>
        <taxon>Eukaryota</taxon>
        <taxon>Viridiplantae</taxon>
        <taxon>Streptophyta</taxon>
        <taxon>Embryophyta</taxon>
        <taxon>Tracheophyta</taxon>
        <taxon>Spermatophyta</taxon>
        <taxon>Magnoliopsida</taxon>
        <taxon>Liliopsida</taxon>
        <taxon>Poales</taxon>
        <taxon>Poaceae</taxon>
        <taxon>BOP clade</taxon>
        <taxon>Pooideae</taxon>
        <taxon>Poodae</taxon>
        <taxon>Poeae</taxon>
        <taxon>Poeae Chloroplast Group 2 (Poeae type)</taxon>
        <taxon>Loliodinae</taxon>
        <taxon>Loliinae</taxon>
        <taxon>Lolium</taxon>
    </lineage>
</organism>
<dbReference type="Proteomes" id="UP001231189">
    <property type="component" value="Unassembled WGS sequence"/>
</dbReference>
<evidence type="ECO:0000313" key="4">
    <source>
        <dbReference type="Proteomes" id="UP001231189"/>
    </source>
</evidence>